<dbReference type="GO" id="GO:0016787">
    <property type="term" value="F:hydrolase activity"/>
    <property type="evidence" value="ECO:0007669"/>
    <property type="project" value="UniProtKB-KW"/>
</dbReference>
<dbReference type="Pfam" id="PF13230">
    <property type="entry name" value="GATase_4"/>
    <property type="match status" value="1"/>
</dbReference>
<organism evidence="3 4">
    <name type="scientific">Rhodoferax lithotrophicus</name>
    <dbReference type="NCBI Taxonomy" id="2798804"/>
    <lineage>
        <taxon>Bacteria</taxon>
        <taxon>Pseudomonadati</taxon>
        <taxon>Pseudomonadota</taxon>
        <taxon>Betaproteobacteria</taxon>
        <taxon>Burkholderiales</taxon>
        <taxon>Comamonadaceae</taxon>
        <taxon>Rhodoferax</taxon>
    </lineage>
</organism>
<evidence type="ECO:0000259" key="2">
    <source>
        <dbReference type="PROSITE" id="PS51278"/>
    </source>
</evidence>
<dbReference type="InterPro" id="IPR026869">
    <property type="entry name" value="EgtC-like"/>
</dbReference>
<evidence type="ECO:0000256" key="1">
    <source>
        <dbReference type="ARBA" id="ARBA00022962"/>
    </source>
</evidence>
<sequence>MLQRYLYINQNIQQHTLAKGNFFMPITTNLMFAQRKYDTGKQNWQTLPNALNEISMCQLLGMNSHLPASLTLSFTGFSQRGGCTDHHADGWGIAFFESDDNTPGKGIRHFVDKQSAAQSPIAQMLKSYPIRSHNVVAHVRKATVGKITLENTHPFVRELWGRYWVFAHNGDLKNFAPKLHGHFKPVGNTDSELAFCWLMQELSKSHADVPSVDELTRTLQELVPQISKHGTFNFLLSNGQALWAHATTKLCYVLRAHPFRQVHLKDEDVSVNLAQLNSPEDRLAIVVTEPLTTDEEWTPFAPGELKVFVDGIVACCSCQCAAPPRPAPITDPNGPVPVVEEGPAPQCKRSCSASRACKNISATSNPV</sequence>
<keyword evidence="4" id="KW-1185">Reference proteome</keyword>
<dbReference type="Gene3D" id="3.60.20.10">
    <property type="entry name" value="Glutamine Phosphoribosylpyrophosphate, subunit 1, domain 1"/>
    <property type="match status" value="1"/>
</dbReference>
<dbReference type="InterPro" id="IPR029055">
    <property type="entry name" value="Ntn_hydrolases_N"/>
</dbReference>
<accession>A0ABM7MJE0</accession>
<protein>
    <submittedName>
        <fullName evidence="3">Gamma-glutamyl-hercynylcysteine sulfoxide hydrolase</fullName>
    </submittedName>
</protein>
<reference evidence="3 4" key="1">
    <citation type="journal article" date="2021" name="Microbiol. Spectr.">
        <title>A Single Bacterium Capable of Oxidation and Reduction of Iron at Circumneutral pH.</title>
        <authorList>
            <person name="Kato S."/>
            <person name="Ohkuma M."/>
        </authorList>
    </citation>
    <scope>NUCLEOTIDE SEQUENCE [LARGE SCALE GENOMIC DNA]</scope>
    <source>
        <strain evidence="3 4">MIZ03</strain>
    </source>
</reference>
<dbReference type="PANTHER" id="PTHR42824:SF1">
    <property type="entry name" value="GLUTAMINE AMIDOTRANSFERASE YAFJ-RELATED"/>
    <property type="match status" value="1"/>
</dbReference>
<keyword evidence="3" id="KW-0378">Hydrolase</keyword>
<gene>
    <name evidence="3" type="ORF">MIZ03_1167</name>
</gene>
<dbReference type="SUPFAM" id="SSF56235">
    <property type="entry name" value="N-terminal nucleophile aminohydrolases (Ntn hydrolases)"/>
    <property type="match status" value="1"/>
</dbReference>
<keyword evidence="1" id="KW-0315">Glutamine amidotransferase</keyword>
<evidence type="ECO:0000313" key="3">
    <source>
        <dbReference type="EMBL" id="BCO26287.1"/>
    </source>
</evidence>
<evidence type="ECO:0000313" key="4">
    <source>
        <dbReference type="Proteomes" id="UP000824366"/>
    </source>
</evidence>
<dbReference type="CDD" id="cd01908">
    <property type="entry name" value="YafJ"/>
    <property type="match status" value="1"/>
</dbReference>
<dbReference type="InterPro" id="IPR017932">
    <property type="entry name" value="GATase_2_dom"/>
</dbReference>
<feature type="domain" description="Glutamine amidotransferase type-2" evidence="2">
    <location>
        <begin position="57"/>
        <end position="311"/>
    </location>
</feature>
<name>A0ABM7MJE0_9BURK</name>
<proteinExistence type="predicted"/>
<dbReference type="PROSITE" id="PS51278">
    <property type="entry name" value="GATASE_TYPE_2"/>
    <property type="match status" value="1"/>
</dbReference>
<dbReference type="EMBL" id="AP024238">
    <property type="protein sequence ID" value="BCO26287.1"/>
    <property type="molecule type" value="Genomic_DNA"/>
</dbReference>
<dbReference type="Proteomes" id="UP000824366">
    <property type="component" value="Chromosome"/>
</dbReference>
<dbReference type="PANTHER" id="PTHR42824">
    <property type="entry name" value="GLUTAMINE AMIDOTRANSFERASE"/>
    <property type="match status" value="1"/>
</dbReference>